<gene>
    <name evidence="1" type="ORF">O181_130433</name>
</gene>
<comment type="caution">
    <text evidence="1">The sequence shown here is derived from an EMBL/GenBank/DDBJ whole genome shotgun (WGS) entry which is preliminary data.</text>
</comment>
<accession>A0A9Q3Q9T1</accession>
<reference evidence="1" key="1">
    <citation type="submission" date="2021-03" db="EMBL/GenBank/DDBJ databases">
        <title>Draft genome sequence of rust myrtle Austropuccinia psidii MF-1, a brazilian biotype.</title>
        <authorList>
            <person name="Quecine M.C."/>
            <person name="Pachon D.M.R."/>
            <person name="Bonatelli M.L."/>
            <person name="Correr F.H."/>
            <person name="Franceschini L.M."/>
            <person name="Leite T.F."/>
            <person name="Margarido G.R.A."/>
            <person name="Almeida C.A."/>
            <person name="Ferrarezi J.A."/>
            <person name="Labate C.A."/>
        </authorList>
    </citation>
    <scope>NUCLEOTIDE SEQUENCE</scope>
    <source>
        <strain evidence="1">MF-1</strain>
    </source>
</reference>
<dbReference type="EMBL" id="AVOT02139699">
    <property type="protein sequence ID" value="MBW0590718.1"/>
    <property type="molecule type" value="Genomic_DNA"/>
</dbReference>
<sequence length="99" mass="11034">MCVQLQRRRRGRATRGSRGRWHLLETLARALKVVGNTPLDLAGRLKLFQAPEGRENAGAPGSRTLCLSQSRVTSGCEASALPRELEPQMQSQTYQIKFI</sequence>
<dbReference type="AlphaFoldDB" id="A0A9Q3Q9T1"/>
<evidence type="ECO:0000313" key="2">
    <source>
        <dbReference type="Proteomes" id="UP000765509"/>
    </source>
</evidence>
<keyword evidence="2" id="KW-1185">Reference proteome</keyword>
<protein>
    <submittedName>
        <fullName evidence="1">Uncharacterized protein</fullName>
    </submittedName>
</protein>
<organism evidence="1 2">
    <name type="scientific">Austropuccinia psidii MF-1</name>
    <dbReference type="NCBI Taxonomy" id="1389203"/>
    <lineage>
        <taxon>Eukaryota</taxon>
        <taxon>Fungi</taxon>
        <taxon>Dikarya</taxon>
        <taxon>Basidiomycota</taxon>
        <taxon>Pucciniomycotina</taxon>
        <taxon>Pucciniomycetes</taxon>
        <taxon>Pucciniales</taxon>
        <taxon>Sphaerophragmiaceae</taxon>
        <taxon>Austropuccinia</taxon>
    </lineage>
</organism>
<dbReference type="Proteomes" id="UP000765509">
    <property type="component" value="Unassembled WGS sequence"/>
</dbReference>
<proteinExistence type="predicted"/>
<evidence type="ECO:0000313" key="1">
    <source>
        <dbReference type="EMBL" id="MBW0590718.1"/>
    </source>
</evidence>
<name>A0A9Q3Q9T1_9BASI</name>